<organism evidence="1">
    <name type="scientific">marine sediment metagenome</name>
    <dbReference type="NCBI Taxonomy" id="412755"/>
    <lineage>
        <taxon>unclassified sequences</taxon>
        <taxon>metagenomes</taxon>
        <taxon>ecological metagenomes</taxon>
    </lineage>
</organism>
<protein>
    <submittedName>
        <fullName evidence="1">Uncharacterized protein</fullName>
    </submittedName>
</protein>
<evidence type="ECO:0000313" key="1">
    <source>
        <dbReference type="EMBL" id="KKL91701.1"/>
    </source>
</evidence>
<dbReference type="EMBL" id="LAZR01019664">
    <property type="protein sequence ID" value="KKL91701.1"/>
    <property type="molecule type" value="Genomic_DNA"/>
</dbReference>
<sequence length="261" mass="29075">MIKYTNIVPKAVKDEPEYIQQAYVREFHRVEEQTNDAHTAKSAADKLLLQLRHVLSKQGAKSKDSKVKLTQKLMEVKIHAHISELSVSDYLSPEILTAIKKTDPHPFLVVYDIGGEGVSSGRVDNKKERKIWSFHAIKELSRKIREGTVGVIHGHNIVGQDTRRKIGKVIHAFTKIIKNSLHALAIAYITDGNTIDKIKNGKFDICSIEGDVLLARESKDSTWFVKDIEKINNLAIGSSAVDNPGFSGAGVLATIQEMNKE</sequence>
<proteinExistence type="predicted"/>
<gene>
    <name evidence="1" type="ORF">LCGC14_1892080</name>
</gene>
<accession>A0A0F9GME3</accession>
<name>A0A0F9GME3_9ZZZZ</name>
<comment type="caution">
    <text evidence="1">The sequence shown here is derived from an EMBL/GenBank/DDBJ whole genome shotgun (WGS) entry which is preliminary data.</text>
</comment>
<reference evidence="1" key="1">
    <citation type="journal article" date="2015" name="Nature">
        <title>Complex archaea that bridge the gap between prokaryotes and eukaryotes.</title>
        <authorList>
            <person name="Spang A."/>
            <person name="Saw J.H."/>
            <person name="Jorgensen S.L."/>
            <person name="Zaremba-Niedzwiedzka K."/>
            <person name="Martijn J."/>
            <person name="Lind A.E."/>
            <person name="van Eijk R."/>
            <person name="Schleper C."/>
            <person name="Guy L."/>
            <person name="Ettema T.J."/>
        </authorList>
    </citation>
    <scope>NUCLEOTIDE SEQUENCE</scope>
</reference>
<dbReference type="AlphaFoldDB" id="A0A0F9GME3"/>